<proteinExistence type="predicted"/>
<name>A0ABT4A1Y0_9BACT</name>
<sequence length="349" mass="36224">MKRGLDAKKGLGRDKLWGAVLLAAALGAGCGANSSESAQEAAVAEAGDALGTASDSSHFAELERLIVGLDRDLGRLGRNQQDAVRCDSEPEVTEVQVCDRTIPSRMRYEWSDCEAGKGHEGHRPPPPEGSEAQQADARPRPVSSSGTVELVHDVTVNGTCGAEDVSFDNIQSATFATTQTLSDGSVRSFQGTTTAMGRQSASETISTRTGTLDTTREVRDAQGQVTRSLHLTGTLTVTIDRSAEEPTRALNGSFEATYSDTGLSTITVTDLLRPAPSVCRSPISGTVRQVLEDGTEHVLSFGPECGTATLDGEPYAPRGGHGGGRGGHDGGPGGRGPHPDGSGSATGPR</sequence>
<organism evidence="2 3">
    <name type="scientific">Archangium lansingense</name>
    <dbReference type="NCBI Taxonomy" id="2995310"/>
    <lineage>
        <taxon>Bacteria</taxon>
        <taxon>Pseudomonadati</taxon>
        <taxon>Myxococcota</taxon>
        <taxon>Myxococcia</taxon>
        <taxon>Myxococcales</taxon>
        <taxon>Cystobacterineae</taxon>
        <taxon>Archangiaceae</taxon>
        <taxon>Archangium</taxon>
    </lineage>
</organism>
<feature type="region of interest" description="Disordered" evidence="1">
    <location>
        <begin position="304"/>
        <end position="349"/>
    </location>
</feature>
<dbReference type="PROSITE" id="PS51257">
    <property type="entry name" value="PROKAR_LIPOPROTEIN"/>
    <property type="match status" value="1"/>
</dbReference>
<dbReference type="EMBL" id="JAPNKA010000001">
    <property type="protein sequence ID" value="MCY1075009.1"/>
    <property type="molecule type" value="Genomic_DNA"/>
</dbReference>
<evidence type="ECO:0000256" key="1">
    <source>
        <dbReference type="SAM" id="MobiDB-lite"/>
    </source>
</evidence>
<reference evidence="2 3" key="1">
    <citation type="submission" date="2022-11" db="EMBL/GenBank/DDBJ databases">
        <title>Minimal conservation of predation-associated metabolite biosynthetic gene clusters underscores biosynthetic potential of Myxococcota including descriptions for ten novel species: Archangium lansinium sp. nov., Myxococcus landrumus sp. nov., Nannocystis bai.</title>
        <authorList>
            <person name="Ahearne A."/>
            <person name="Stevens C."/>
            <person name="Phillips K."/>
        </authorList>
    </citation>
    <scope>NUCLEOTIDE SEQUENCE [LARGE SCALE GENOMIC DNA]</scope>
    <source>
        <strain evidence="2 3">MIWBW</strain>
    </source>
</reference>
<protein>
    <recommendedName>
        <fullName evidence="4">Lipoprotein</fullName>
    </recommendedName>
</protein>
<dbReference type="RefSeq" id="WP_267533960.1">
    <property type="nucleotide sequence ID" value="NZ_JAPNKA010000001.1"/>
</dbReference>
<feature type="region of interest" description="Disordered" evidence="1">
    <location>
        <begin position="114"/>
        <end position="146"/>
    </location>
</feature>
<keyword evidence="3" id="KW-1185">Reference proteome</keyword>
<feature type="compositionally biased region" description="Gly residues" evidence="1">
    <location>
        <begin position="319"/>
        <end position="336"/>
    </location>
</feature>
<dbReference type="Proteomes" id="UP001207654">
    <property type="component" value="Unassembled WGS sequence"/>
</dbReference>
<accession>A0ABT4A1Y0</accession>
<comment type="caution">
    <text evidence="2">The sequence shown here is derived from an EMBL/GenBank/DDBJ whole genome shotgun (WGS) entry which is preliminary data.</text>
</comment>
<gene>
    <name evidence="2" type="ORF">OV287_10945</name>
</gene>
<evidence type="ECO:0000313" key="2">
    <source>
        <dbReference type="EMBL" id="MCY1075009.1"/>
    </source>
</evidence>
<evidence type="ECO:0008006" key="4">
    <source>
        <dbReference type="Google" id="ProtNLM"/>
    </source>
</evidence>
<feature type="compositionally biased region" description="Basic and acidic residues" evidence="1">
    <location>
        <begin position="114"/>
        <end position="125"/>
    </location>
</feature>
<evidence type="ECO:0000313" key="3">
    <source>
        <dbReference type="Proteomes" id="UP001207654"/>
    </source>
</evidence>